<evidence type="ECO:0000313" key="5">
    <source>
        <dbReference type="Proteomes" id="UP000792457"/>
    </source>
</evidence>
<keyword evidence="5" id="KW-1185">Reference proteome</keyword>
<protein>
    <submittedName>
        <fullName evidence="4">Uncharacterized protein</fullName>
    </submittedName>
</protein>
<accession>A0A8K0KFN9</accession>
<evidence type="ECO:0000256" key="3">
    <source>
        <dbReference type="SAM" id="SignalP"/>
    </source>
</evidence>
<keyword evidence="1" id="KW-0175">Coiled coil</keyword>
<feature type="coiled-coil region" evidence="1">
    <location>
        <begin position="326"/>
        <end position="469"/>
    </location>
</feature>
<proteinExistence type="predicted"/>
<evidence type="ECO:0000256" key="1">
    <source>
        <dbReference type="SAM" id="Coils"/>
    </source>
</evidence>
<dbReference type="Proteomes" id="UP000792457">
    <property type="component" value="Unassembled WGS sequence"/>
</dbReference>
<evidence type="ECO:0000313" key="4">
    <source>
        <dbReference type="EMBL" id="KAG8233354.1"/>
    </source>
</evidence>
<reference evidence="4" key="1">
    <citation type="submission" date="2013-04" db="EMBL/GenBank/DDBJ databases">
        <authorList>
            <person name="Qu J."/>
            <person name="Murali S.C."/>
            <person name="Bandaranaike D."/>
            <person name="Bellair M."/>
            <person name="Blankenburg K."/>
            <person name="Chao H."/>
            <person name="Dinh H."/>
            <person name="Doddapaneni H."/>
            <person name="Downs B."/>
            <person name="Dugan-Rocha S."/>
            <person name="Elkadiri S."/>
            <person name="Gnanaolivu R.D."/>
            <person name="Hernandez B."/>
            <person name="Javaid M."/>
            <person name="Jayaseelan J.C."/>
            <person name="Lee S."/>
            <person name="Li M."/>
            <person name="Ming W."/>
            <person name="Munidasa M."/>
            <person name="Muniz J."/>
            <person name="Nguyen L."/>
            <person name="Ongeri F."/>
            <person name="Osuji N."/>
            <person name="Pu L.-L."/>
            <person name="Puazo M."/>
            <person name="Qu C."/>
            <person name="Quiroz J."/>
            <person name="Raj R."/>
            <person name="Weissenberger G."/>
            <person name="Xin Y."/>
            <person name="Zou X."/>
            <person name="Han Y."/>
            <person name="Richards S."/>
            <person name="Worley K."/>
            <person name="Muzny D."/>
            <person name="Gibbs R."/>
        </authorList>
    </citation>
    <scope>NUCLEOTIDE SEQUENCE</scope>
    <source>
        <strain evidence="4">Sampled in the wild</strain>
    </source>
</reference>
<dbReference type="Gene3D" id="1.10.287.1490">
    <property type="match status" value="1"/>
</dbReference>
<sequence length="469" mass="53173">MPFQERLYFKSVLLQLSSLFLEFSSFCQSAYVLFPSDCTNEELQATLQELADLQAQLTDLQAENERLSEEKSVLLESLCRQTEKLEDTRSRADTLQELLLGAPQSSSLPSDPLDGSNDANRETALANGGGDGSELGECSDREAKLVELLKSAQEERENLLSRLEDLNVQLEEAREAWSSRGDECERLQDRVRLLESAVEAANAERRELEKELSASKEESSGRQIQISRLSTLLDNARAKIEELEQARELRDKCELDNLLDNARKEKDALECQVASLQEQLSHSQCEVNRLKDSVCSLQEECKASISKLLNPSNPLNFSTMLLKVARNNAKSALSDLEYQLEQGRSEMALLAEEVRRQTEEAAGACAQSQRHLEDKRTLKAALSEAQRATVEAERKLMQIKVELEEEKKIKEEQREEWERFQSDLLVTVRVANDFKNEAKVELEKYVLENRGLKDKIKVLEAEMEKLKGS</sequence>
<reference evidence="4" key="2">
    <citation type="submission" date="2017-10" db="EMBL/GenBank/DDBJ databases">
        <title>Ladona fulva Genome sequencing and assembly.</title>
        <authorList>
            <person name="Murali S."/>
            <person name="Richards S."/>
            <person name="Bandaranaike D."/>
            <person name="Bellair M."/>
            <person name="Blankenburg K."/>
            <person name="Chao H."/>
            <person name="Dinh H."/>
            <person name="Doddapaneni H."/>
            <person name="Dugan-Rocha S."/>
            <person name="Elkadiri S."/>
            <person name="Gnanaolivu R."/>
            <person name="Hernandez B."/>
            <person name="Skinner E."/>
            <person name="Javaid M."/>
            <person name="Lee S."/>
            <person name="Li M."/>
            <person name="Ming W."/>
            <person name="Munidasa M."/>
            <person name="Muniz J."/>
            <person name="Nguyen L."/>
            <person name="Hughes D."/>
            <person name="Osuji N."/>
            <person name="Pu L.-L."/>
            <person name="Puazo M."/>
            <person name="Qu C."/>
            <person name="Quiroz J."/>
            <person name="Raj R."/>
            <person name="Weissenberger G."/>
            <person name="Xin Y."/>
            <person name="Zou X."/>
            <person name="Han Y."/>
            <person name="Worley K."/>
            <person name="Muzny D."/>
            <person name="Gibbs R."/>
        </authorList>
    </citation>
    <scope>NUCLEOTIDE SEQUENCE</scope>
    <source>
        <strain evidence="4">Sampled in the wild</strain>
    </source>
</reference>
<dbReference type="AlphaFoldDB" id="A0A8K0KFN9"/>
<gene>
    <name evidence="4" type="ORF">J437_LFUL013746</name>
</gene>
<feature type="chain" id="PRO_5035439072" evidence="3">
    <location>
        <begin position="30"/>
        <end position="469"/>
    </location>
</feature>
<feature type="compositionally biased region" description="Low complexity" evidence="2">
    <location>
        <begin position="105"/>
        <end position="114"/>
    </location>
</feature>
<dbReference type="EMBL" id="KZ308712">
    <property type="protein sequence ID" value="KAG8233354.1"/>
    <property type="molecule type" value="Genomic_DNA"/>
</dbReference>
<feature type="coiled-coil region" evidence="1">
    <location>
        <begin position="142"/>
        <end position="293"/>
    </location>
</feature>
<evidence type="ECO:0000256" key="2">
    <source>
        <dbReference type="SAM" id="MobiDB-lite"/>
    </source>
</evidence>
<keyword evidence="3" id="KW-0732">Signal</keyword>
<organism evidence="4 5">
    <name type="scientific">Ladona fulva</name>
    <name type="common">Scarce chaser dragonfly</name>
    <name type="synonym">Libellula fulva</name>
    <dbReference type="NCBI Taxonomy" id="123851"/>
    <lineage>
        <taxon>Eukaryota</taxon>
        <taxon>Metazoa</taxon>
        <taxon>Ecdysozoa</taxon>
        <taxon>Arthropoda</taxon>
        <taxon>Hexapoda</taxon>
        <taxon>Insecta</taxon>
        <taxon>Pterygota</taxon>
        <taxon>Palaeoptera</taxon>
        <taxon>Odonata</taxon>
        <taxon>Epiprocta</taxon>
        <taxon>Anisoptera</taxon>
        <taxon>Libelluloidea</taxon>
        <taxon>Libellulidae</taxon>
        <taxon>Ladona</taxon>
    </lineage>
</organism>
<feature type="coiled-coil region" evidence="1">
    <location>
        <begin position="36"/>
        <end position="77"/>
    </location>
</feature>
<name>A0A8K0KFN9_LADFU</name>
<feature type="region of interest" description="Disordered" evidence="2">
    <location>
        <begin position="100"/>
        <end position="137"/>
    </location>
</feature>
<dbReference type="OrthoDB" id="10017054at2759"/>
<feature type="signal peptide" evidence="3">
    <location>
        <begin position="1"/>
        <end position="29"/>
    </location>
</feature>
<comment type="caution">
    <text evidence="4">The sequence shown here is derived from an EMBL/GenBank/DDBJ whole genome shotgun (WGS) entry which is preliminary data.</text>
</comment>